<dbReference type="AlphaFoldDB" id="A0A445N069"/>
<evidence type="ECO:0008006" key="2">
    <source>
        <dbReference type="Google" id="ProtNLM"/>
    </source>
</evidence>
<dbReference type="InterPro" id="IPR004027">
    <property type="entry name" value="SEC_C_motif"/>
</dbReference>
<name>A0A445N069_9BACT</name>
<proteinExistence type="predicted"/>
<accession>A0A445N069</accession>
<reference evidence="1" key="1">
    <citation type="submission" date="2018-01" db="EMBL/GenBank/DDBJ databases">
        <authorList>
            <person name="Regsiter A."/>
            <person name="William W."/>
        </authorList>
    </citation>
    <scope>NUCLEOTIDE SEQUENCE</scope>
    <source>
        <strain evidence="1">TRIP AH-1</strain>
    </source>
</reference>
<dbReference type="Gene3D" id="3.10.450.50">
    <property type="match status" value="1"/>
</dbReference>
<gene>
    <name evidence="1" type="ORF">PITCH_A420050</name>
</gene>
<evidence type="ECO:0000313" key="1">
    <source>
        <dbReference type="EMBL" id="SPD75089.1"/>
    </source>
</evidence>
<dbReference type="EMBL" id="OJIN01000184">
    <property type="protein sequence ID" value="SPD75089.1"/>
    <property type="molecule type" value="Genomic_DNA"/>
</dbReference>
<dbReference type="SUPFAM" id="SSF103642">
    <property type="entry name" value="Sec-C motif"/>
    <property type="match status" value="1"/>
</dbReference>
<organism evidence="1">
    <name type="scientific">uncultured Desulfobacterium sp</name>
    <dbReference type="NCBI Taxonomy" id="201089"/>
    <lineage>
        <taxon>Bacteria</taxon>
        <taxon>Pseudomonadati</taxon>
        <taxon>Thermodesulfobacteriota</taxon>
        <taxon>Desulfobacteria</taxon>
        <taxon>Desulfobacterales</taxon>
        <taxon>Desulfobacteriaceae</taxon>
        <taxon>Desulfobacterium</taxon>
        <taxon>environmental samples</taxon>
    </lineage>
</organism>
<dbReference type="Pfam" id="PF02810">
    <property type="entry name" value="SEC-C"/>
    <property type="match status" value="1"/>
</dbReference>
<protein>
    <recommendedName>
        <fullName evidence="2">SEC-C motif domain protein</fullName>
    </recommendedName>
</protein>
<sequence>MKKIGRNDLCPCGSGKKFKNCHLGKEDQVVQDSMDQFSDDMSARITGLKPVFYGRSKEMLDALDIKALTGSDIGVKFIDLAAYQRLDFFGRKASQDATDSKGGVVVNFLKTQKIDPDNIYIAISKNIVDNVLIHQLAHALNFLQGSNLAQGIATPLAFEFGIPVEQLEHPHEFGYWLIFLQEKFNVQLDADDTIICFLYKNDMLFKQDEIEKQNPFVLSTKSERILKFLSENSAEIDALICELPGYIGSRVKQD</sequence>